<gene>
    <name evidence="1" type="ORF">O0R46_04925</name>
</gene>
<reference evidence="1" key="1">
    <citation type="submission" date="2022-12" db="EMBL/GenBank/DDBJ databases">
        <title>Peptostreptococcus.</title>
        <authorList>
            <person name="Lee S.H."/>
        </authorList>
    </citation>
    <scope>NUCLEOTIDE SEQUENCE</scope>
    <source>
        <strain evidence="1">CBA3647</strain>
    </source>
</reference>
<dbReference type="PANTHER" id="PTHR36529">
    <property type="entry name" value="SLL1095 PROTEIN"/>
    <property type="match status" value="1"/>
</dbReference>
<dbReference type="InterPro" id="IPR029044">
    <property type="entry name" value="Nucleotide-diphossugar_trans"/>
</dbReference>
<organism evidence="1 2">
    <name type="scientific">Peptostreptococcus equinus</name>
    <dbReference type="NCBI Taxonomy" id="3003601"/>
    <lineage>
        <taxon>Bacteria</taxon>
        <taxon>Bacillati</taxon>
        <taxon>Bacillota</taxon>
        <taxon>Clostridia</taxon>
        <taxon>Peptostreptococcales</taxon>
        <taxon>Peptostreptococcaceae</taxon>
        <taxon>Peptostreptococcus</taxon>
    </lineage>
</organism>
<evidence type="ECO:0000313" key="1">
    <source>
        <dbReference type="EMBL" id="WAW15799.1"/>
    </source>
</evidence>
<evidence type="ECO:0000313" key="2">
    <source>
        <dbReference type="Proteomes" id="UP001164187"/>
    </source>
</evidence>
<proteinExistence type="predicted"/>
<keyword evidence="2" id="KW-1185">Reference proteome</keyword>
<dbReference type="PANTHER" id="PTHR36529:SF1">
    <property type="entry name" value="GLYCOSYLTRANSFERASE"/>
    <property type="match status" value="1"/>
</dbReference>
<dbReference type="SUPFAM" id="SSF56112">
    <property type="entry name" value="Protein kinase-like (PK-like)"/>
    <property type="match status" value="1"/>
</dbReference>
<accession>A0ABY7JRM3</accession>
<sequence>MKETIIYFTRIPSRGYGKNRLKNFLNEEQRYELNKNLILNNYKILKECKYNICVYYNQADNLDETQADIDGIFDCPMKKQIGKNLGAKMYSSICKELEEANKVVLVGSDLTNLSKELITECFELLDIYDLVVSPTEDGGYGIIAMKEPIDVFSGITYSNEFVLENTINIALRSGYTCKTIGILRDIDVREDIVREELGTDKFEMLGFGEYNLNYKYLDKDKNPLVYRINMKSQMDLGIKQIEYEYKALKELEGTKVVPKVCSYSLKSKYMPYGSLKMQYLEGRPLDYDKDMNIAAYLLSKIHNHKVVNDTFIHADKPFKSMFNEFTSMFSHYQQWDKKDTKVEKTIEKFLQIAKESGLDADIENQCIINTELNNRNFIIGEKSYIIDWEKPIIGECEQDLAHFLVPTTTNWKTEKILDKDEIENFLNEYSKFRYFDTVKLNKYLMFNTLRGVTWCSMAKVEYSDESRALKNDETLVKINKFLSKDFLDYLYEGFYKFFDKK</sequence>
<dbReference type="Gene3D" id="3.90.550.10">
    <property type="entry name" value="Spore Coat Polysaccharide Biosynthesis Protein SpsA, Chain A"/>
    <property type="match status" value="1"/>
</dbReference>
<dbReference type="Pfam" id="PF09837">
    <property type="entry name" value="DUF2064"/>
    <property type="match status" value="1"/>
</dbReference>
<protein>
    <submittedName>
        <fullName evidence="1">DUF2064 domain-containing protein</fullName>
    </submittedName>
</protein>
<dbReference type="Gene3D" id="3.90.1200.10">
    <property type="match status" value="1"/>
</dbReference>
<dbReference type="EMBL" id="CP114052">
    <property type="protein sequence ID" value="WAW15799.1"/>
    <property type="molecule type" value="Genomic_DNA"/>
</dbReference>
<name>A0ABY7JRM3_9FIRM</name>
<dbReference type="Proteomes" id="UP001164187">
    <property type="component" value="Chromosome"/>
</dbReference>
<dbReference type="SUPFAM" id="SSF53448">
    <property type="entry name" value="Nucleotide-diphospho-sugar transferases"/>
    <property type="match status" value="1"/>
</dbReference>
<dbReference type="InterPro" id="IPR011009">
    <property type="entry name" value="Kinase-like_dom_sf"/>
</dbReference>
<dbReference type="InterPro" id="IPR018641">
    <property type="entry name" value="Trfase_1_rSAM/seldom-assoc"/>
</dbReference>
<dbReference type="RefSeq" id="WP_269312480.1">
    <property type="nucleotide sequence ID" value="NZ_CP114052.1"/>
</dbReference>